<name>A0A3P1C2K5_9BACT</name>
<dbReference type="GO" id="GO:0005509">
    <property type="term" value="F:calcium ion binding"/>
    <property type="evidence" value="ECO:0007669"/>
    <property type="project" value="InterPro"/>
</dbReference>
<evidence type="ECO:0000313" key="4">
    <source>
        <dbReference type="EMBL" id="RRB07611.1"/>
    </source>
</evidence>
<dbReference type="InterPro" id="IPR013783">
    <property type="entry name" value="Ig-like_fold"/>
</dbReference>
<dbReference type="Gene3D" id="2.160.20.10">
    <property type="entry name" value="Single-stranded right-handed beta-helix, Pectin lyase-like"/>
    <property type="match status" value="1"/>
</dbReference>
<dbReference type="InterPro" id="IPR011050">
    <property type="entry name" value="Pectin_lyase_fold/virulence"/>
</dbReference>
<gene>
    <name evidence="4" type="ORF">EHT25_07475</name>
</gene>
<organism evidence="4 5">
    <name type="scientific">Larkinella rosea</name>
    <dbReference type="NCBI Taxonomy" id="2025312"/>
    <lineage>
        <taxon>Bacteria</taxon>
        <taxon>Pseudomonadati</taxon>
        <taxon>Bacteroidota</taxon>
        <taxon>Cytophagia</taxon>
        <taxon>Cytophagales</taxon>
        <taxon>Spirosomataceae</taxon>
        <taxon>Larkinella</taxon>
    </lineage>
</organism>
<dbReference type="InterPro" id="IPR012334">
    <property type="entry name" value="Pectin_lyas_fold"/>
</dbReference>
<dbReference type="NCBIfam" id="NF041518">
    <property type="entry name" value="choice_anch_Q"/>
    <property type="match status" value="1"/>
</dbReference>
<dbReference type="SUPFAM" id="SSF49313">
    <property type="entry name" value="Cadherin-like"/>
    <property type="match status" value="1"/>
</dbReference>
<dbReference type="RefSeq" id="WP_124872847.1">
    <property type="nucleotide sequence ID" value="NZ_RQJO01000007.1"/>
</dbReference>
<reference evidence="4 5" key="1">
    <citation type="submission" date="2018-11" db="EMBL/GenBank/DDBJ databases">
        <authorList>
            <person name="Zhou Z."/>
            <person name="Wang G."/>
        </authorList>
    </citation>
    <scope>NUCLEOTIDE SEQUENCE [LARGE SCALE GENOMIC DNA]</scope>
    <source>
        <strain evidence="4 5">KCTC52004</strain>
    </source>
</reference>
<dbReference type="EMBL" id="RQJO01000007">
    <property type="protein sequence ID" value="RRB07611.1"/>
    <property type="molecule type" value="Genomic_DNA"/>
</dbReference>
<feature type="chain" id="PRO_5018072689" description="Dystroglycan-type cadherin-like domain-containing protein" evidence="2">
    <location>
        <begin position="34"/>
        <end position="1528"/>
    </location>
</feature>
<sequence>MNAFYNFVHSFFIRNRLLLGVILAYFTALSAMAQTTNTWTGSSSSDWNTSANWSANHVPLATENVVIPDVSPYPVLSSTAVVNSVEVSAASSFTITAAASLTINGSMAASPYSYAFFNWGTVSNSGQVVIRMTESVGQVGLFNRGGGGGRGFTNNADASVQINGSSYAGIYNTSTFNNGGAITIGASASVGEYGVYTSGGFYNNTGGILSIDRATEAGFYNPGGISPNDGTIRIGSLAPMGPVGYNNSGFNLTTNSGIITIDNTTTNAFLNNSSFKNTGSITIGALSPVGAEAIRLTNTFTNDGCGALVDIRADAVITTTNASSNRFNNNDGATIIERASGTSTIYNNSGLVRNLNGGTFTITNSNTGVLTTDAGITANPSLTITQGQSTTLTAEGTAPYTWSSGQNTQSIEVTTSGPYSVTSTLASCTRVSSVTVTVNALPCGTVVYVTQNGAGSQDGSSWDNAYPGTALQTAINTAATCGAQVWVAQGLYKPTADNNREISFSMKNGVAIYGGFAGNEAANYDLSQRNLVTNQTILSGDIDDGGTLANNSYHVIFNESGLTTTAILDGFVITGGYASETGGQNKAIGGGMLNNGVCSPTVRNCSFVGNFAENGGAINNNGRGTGNSSPVLTNCSFQSNTAVRGAAIYNLGITSGNSSPTLTNCSFQSNSATQGGALYNYGSGGSSNPTLTNCVFFGNGGSNTIFNADASPTASYSLFETGASGYSGSNNQTVSVTPFASSTSPELAPNSPAIDAGDPATTSATIGTTDLAGNPRFVRQLDMGALEFQGSISLTLVTSATPNPVCAGTTVALSVTASGGTAPYSYTWTAPAGITLSATSTSAVSASIGAAISGVQTLTITVAASGGSPTSTSLVTISVNPVPSVSITANPSLTIVQGQSTSLTASGADSYLWSTTETSSGISVSTAEPYSVTGTTSGCSSSTTVTVTVINSASATLSGSTTLCPGQPATLSVALTGTQPWSLTYTDGTTPINVSGITSSPYTFTVNPAGTTTYSLVAVATAEAPVNGVVSGSATVTRSTVASAPTLTPSSQSIIQNTPFVTLTISGCPGALNWSATNSTSGTGTTINVPTSAVATIVYSATCVSSCPTPPGSATVTITAPTTTGNFDGFVNGADCGSFRGWAWDRGKPNTVFSVQILDGPNVIGTLAAGDFRQDLLDAGKGNGKHAFRFTIPDNLKDGLAHNLSARIAESSFILKDSPKALICQGGTTPPANKPPVAPSPTVLIAPLAAQVGVPFSGTLAAFTDPEGGALTYDLVGLPNGLMINTTSRVISGTPTVAGDFVLTYTATDPQLATNSVSFVLTISAPMTTTVTGNFEGYLDKVECGTIRGWVWDRNKPNTPVTVEFYTGSTVWGSTIANIYRDDLKNAGKGNGAHAYSFTVPTDLKDGNTRLIYGRVQGSTFVLKDSGKPLTCNLPTRLSAETTSDWQVTVLGNPVLGQTVAVEIRGAEGQPLRFSVTDVQGRIVGEQNVENAKSVERQTLSIGKTAPGILLLRVNTPTISKTVKLVKP</sequence>
<dbReference type="InterPro" id="IPR059226">
    <property type="entry name" value="Choice_anch_Q_dom"/>
</dbReference>
<dbReference type="Pfam" id="PF05345">
    <property type="entry name" value="He_PIG"/>
    <property type="match status" value="1"/>
</dbReference>
<dbReference type="Gene3D" id="2.60.40.10">
    <property type="entry name" value="Immunoglobulins"/>
    <property type="match status" value="1"/>
</dbReference>
<dbReference type="GO" id="GO:0016020">
    <property type="term" value="C:membrane"/>
    <property type="evidence" value="ECO:0007669"/>
    <property type="project" value="InterPro"/>
</dbReference>
<evidence type="ECO:0000313" key="5">
    <source>
        <dbReference type="Proteomes" id="UP000271925"/>
    </source>
</evidence>
<dbReference type="InterPro" id="IPR015919">
    <property type="entry name" value="Cadherin-like_sf"/>
</dbReference>
<feature type="signal peptide" evidence="2">
    <location>
        <begin position="1"/>
        <end position="33"/>
    </location>
</feature>
<dbReference type="SUPFAM" id="SSF51126">
    <property type="entry name" value="Pectin lyase-like"/>
    <property type="match status" value="1"/>
</dbReference>
<evidence type="ECO:0000256" key="2">
    <source>
        <dbReference type="SAM" id="SignalP"/>
    </source>
</evidence>
<dbReference type="InterPro" id="IPR006644">
    <property type="entry name" value="Cadg"/>
</dbReference>
<keyword evidence="5" id="KW-1185">Reference proteome</keyword>
<dbReference type="SMART" id="SM00736">
    <property type="entry name" value="CADG"/>
    <property type="match status" value="1"/>
</dbReference>
<accession>A0A3P1C2K5</accession>
<proteinExistence type="predicted"/>
<feature type="region of interest" description="Disordered" evidence="1">
    <location>
        <begin position="737"/>
        <end position="756"/>
    </location>
</feature>
<evidence type="ECO:0000259" key="3">
    <source>
        <dbReference type="SMART" id="SM00736"/>
    </source>
</evidence>
<evidence type="ECO:0000256" key="1">
    <source>
        <dbReference type="SAM" id="MobiDB-lite"/>
    </source>
</evidence>
<feature type="domain" description="Dystroglycan-type cadherin-like" evidence="3">
    <location>
        <begin position="1243"/>
        <end position="1330"/>
    </location>
</feature>
<dbReference type="Proteomes" id="UP000271925">
    <property type="component" value="Unassembled WGS sequence"/>
</dbReference>
<keyword evidence="2" id="KW-0732">Signal</keyword>
<protein>
    <recommendedName>
        <fullName evidence="3">Dystroglycan-type cadherin-like domain-containing protein</fullName>
    </recommendedName>
</protein>
<dbReference type="OrthoDB" id="972285at2"/>
<comment type="caution">
    <text evidence="4">The sequence shown here is derived from an EMBL/GenBank/DDBJ whole genome shotgun (WGS) entry which is preliminary data.</text>
</comment>